<keyword evidence="3 10" id="KW-0808">Transferase</keyword>
<proteinExistence type="inferred from homology"/>
<feature type="site" description="Interaction with tRNA" evidence="10">
    <location>
        <position position="149"/>
    </location>
</feature>
<evidence type="ECO:0000256" key="7">
    <source>
        <dbReference type="ARBA" id="ARBA00022884"/>
    </source>
</evidence>
<keyword evidence="2 10" id="KW-0820">tRNA-binding</keyword>
<keyword evidence="1 10" id="KW-0963">Cytoplasm</keyword>
<comment type="similarity">
    <text evidence="10">Belongs to the MnmA/TRMU family.</text>
</comment>
<reference evidence="13" key="1">
    <citation type="submission" date="2017-02" db="EMBL/GenBank/DDBJ databases">
        <title>Delving into the versatile metabolic prowess of the omnipresent phylum Bacteroidetes.</title>
        <authorList>
            <person name="Nobu M.K."/>
            <person name="Mei R."/>
            <person name="Narihiro T."/>
            <person name="Kuroda K."/>
            <person name="Liu W.-T."/>
        </authorList>
    </citation>
    <scope>NUCLEOTIDE SEQUENCE</scope>
    <source>
        <strain evidence="13">ADurb.Bin131</strain>
    </source>
</reference>
<dbReference type="InterPro" id="IPR046884">
    <property type="entry name" value="MnmA-like_central"/>
</dbReference>
<keyword evidence="4 10" id="KW-0819">tRNA processing</keyword>
<evidence type="ECO:0000256" key="10">
    <source>
        <dbReference type="HAMAP-Rule" id="MF_00144"/>
    </source>
</evidence>
<keyword evidence="5 10" id="KW-0547">Nucleotide-binding</keyword>
<dbReference type="InterPro" id="IPR014729">
    <property type="entry name" value="Rossmann-like_a/b/a_fold"/>
</dbReference>
<sequence>MLFRRSRKLYIKIMRKTKKRVVVGMSGGVDSTVSAILLKQQGFDVSGVFMKIWDEKNTDTCINKSSCYGPKEKDIEDLKSICSDIGIQIYFIDAKKQFSRCVLDYFRKEYISGRTPNPCVICNRFIKFQFIPQELEKKGVRFDFFATGHYARVEYSQERKRYILKKGIDRDKDQSYFLFLLTQKQLSKIIFPLGNYTKQNVRDIAKQYRLDVYQKPESQDFIRGDRFFLFDKGTKPGEIIDIKGSVVGKHKGIIHYTIGQRRGTGIAKGKPLYVIKIDSEKNRIIVGDEKDLYRDKLIALDVNFIGIEKPTRPVDIIAKIRYKHPGAKARMYPLKNNEIEVVFNEPQRAITPGQAVVFYKGDEAIGGGFIK</sequence>
<dbReference type="Gene3D" id="2.30.30.280">
    <property type="entry name" value="Adenine nucleotide alpha hydrolases-like domains"/>
    <property type="match status" value="1"/>
</dbReference>
<evidence type="ECO:0000313" key="13">
    <source>
        <dbReference type="EMBL" id="OQB74023.1"/>
    </source>
</evidence>
<evidence type="ECO:0000256" key="6">
    <source>
        <dbReference type="ARBA" id="ARBA00022840"/>
    </source>
</evidence>
<feature type="active site" description="Nucleophile" evidence="10">
    <location>
        <position position="122"/>
    </location>
</feature>
<keyword evidence="7 10" id="KW-0694">RNA-binding</keyword>
<dbReference type="NCBIfam" id="TIGR00420">
    <property type="entry name" value="trmU"/>
    <property type="match status" value="1"/>
</dbReference>
<organism evidence="13">
    <name type="scientific">candidate division TA06 bacterium ADurb.Bin131</name>
    <dbReference type="NCBI Taxonomy" id="1852827"/>
    <lineage>
        <taxon>Bacteria</taxon>
        <taxon>Bacteria division TA06</taxon>
    </lineage>
</organism>
<dbReference type="PANTHER" id="PTHR11933">
    <property type="entry name" value="TRNA 5-METHYLAMINOMETHYL-2-THIOURIDYLATE -METHYLTRANSFERASE"/>
    <property type="match status" value="1"/>
</dbReference>
<accession>A0A1V6CAV4</accession>
<dbReference type="Gene3D" id="3.40.50.620">
    <property type="entry name" value="HUPs"/>
    <property type="match status" value="1"/>
</dbReference>
<dbReference type="EC" id="2.8.1.13" evidence="10"/>
<dbReference type="EMBL" id="MWDQ01000053">
    <property type="protein sequence ID" value="OQB74023.1"/>
    <property type="molecule type" value="Genomic_DNA"/>
</dbReference>
<feature type="domain" description="tRNA-specific 2-thiouridylase MnmA-like C-terminal" evidence="11">
    <location>
        <begin position="294"/>
        <end position="370"/>
    </location>
</feature>
<dbReference type="NCBIfam" id="NF001138">
    <property type="entry name" value="PRK00143.1"/>
    <property type="match status" value="1"/>
</dbReference>
<name>A0A1V6CAV4_UNCT6</name>
<dbReference type="Pfam" id="PF03054">
    <property type="entry name" value="tRNA_Me_trans"/>
    <property type="match status" value="1"/>
</dbReference>
<dbReference type="InterPro" id="IPR023382">
    <property type="entry name" value="MnmA-like_central_sf"/>
</dbReference>
<comment type="function">
    <text evidence="10">Catalyzes the 2-thiolation of uridine at the wobble position (U34) of tRNA, leading to the formation of s(2)U34.</text>
</comment>
<dbReference type="HAMAP" id="MF_00144">
    <property type="entry name" value="tRNA_thiouridyl_MnmA"/>
    <property type="match status" value="1"/>
</dbReference>
<evidence type="ECO:0000256" key="4">
    <source>
        <dbReference type="ARBA" id="ARBA00022694"/>
    </source>
</evidence>
<feature type="binding site" evidence="10">
    <location>
        <position position="148"/>
    </location>
    <ligand>
        <name>ATP</name>
        <dbReference type="ChEBI" id="CHEBI:30616"/>
    </ligand>
</feature>
<feature type="site" description="Interaction with tRNA" evidence="10">
    <location>
        <position position="354"/>
    </location>
</feature>
<evidence type="ECO:0000259" key="12">
    <source>
        <dbReference type="Pfam" id="PF20259"/>
    </source>
</evidence>
<evidence type="ECO:0000256" key="5">
    <source>
        <dbReference type="ARBA" id="ARBA00022741"/>
    </source>
</evidence>
<dbReference type="InterPro" id="IPR046885">
    <property type="entry name" value="MnmA-like_C"/>
</dbReference>
<comment type="subcellular location">
    <subcellularLocation>
        <location evidence="10">Cytoplasm</location>
    </subcellularLocation>
</comment>
<feature type="domain" description="tRNA-specific 2-thiouridylase MnmA-like central" evidence="12">
    <location>
        <begin position="233"/>
        <end position="288"/>
    </location>
</feature>
<evidence type="ECO:0000256" key="3">
    <source>
        <dbReference type="ARBA" id="ARBA00022679"/>
    </source>
</evidence>
<dbReference type="AlphaFoldDB" id="A0A1V6CAV4"/>
<comment type="caution">
    <text evidence="10">Lacks conserved residue(s) required for the propagation of feature annotation.</text>
</comment>
<keyword evidence="6 10" id="KW-0067">ATP-binding</keyword>
<feature type="binding site" evidence="10">
    <location>
        <begin position="24"/>
        <end position="31"/>
    </location>
    <ligand>
        <name>ATP</name>
        <dbReference type="ChEBI" id="CHEBI:30616"/>
    </ligand>
</feature>
<dbReference type="FunFam" id="2.30.30.280:FF:000001">
    <property type="entry name" value="tRNA-specific 2-thiouridylase MnmA"/>
    <property type="match status" value="1"/>
</dbReference>
<feature type="region of interest" description="Interaction with tRNA" evidence="10">
    <location>
        <begin position="172"/>
        <end position="174"/>
    </location>
</feature>
<dbReference type="Pfam" id="PF20258">
    <property type="entry name" value="tRNA_Me_trans_C"/>
    <property type="match status" value="1"/>
</dbReference>
<dbReference type="GO" id="GO:0002143">
    <property type="term" value="P:tRNA wobble position uridine thiolation"/>
    <property type="evidence" value="ECO:0007669"/>
    <property type="project" value="TreeGrafter"/>
</dbReference>
<dbReference type="SUPFAM" id="SSF52402">
    <property type="entry name" value="Adenine nucleotide alpha hydrolases-like"/>
    <property type="match status" value="1"/>
</dbReference>
<evidence type="ECO:0000256" key="8">
    <source>
        <dbReference type="ARBA" id="ARBA00023157"/>
    </source>
</evidence>
<dbReference type="GO" id="GO:0005524">
    <property type="term" value="F:ATP binding"/>
    <property type="evidence" value="ECO:0007669"/>
    <property type="project" value="UniProtKB-KW"/>
</dbReference>
<evidence type="ECO:0000259" key="11">
    <source>
        <dbReference type="Pfam" id="PF20258"/>
    </source>
</evidence>
<comment type="catalytic activity">
    <reaction evidence="9 10">
        <text>S-sulfanyl-L-cysteinyl-[protein] + uridine(34) in tRNA + AH2 + ATP = 2-thiouridine(34) in tRNA + L-cysteinyl-[protein] + A + AMP + diphosphate + H(+)</text>
        <dbReference type="Rhea" id="RHEA:47032"/>
        <dbReference type="Rhea" id="RHEA-COMP:10131"/>
        <dbReference type="Rhea" id="RHEA-COMP:11726"/>
        <dbReference type="Rhea" id="RHEA-COMP:11727"/>
        <dbReference type="Rhea" id="RHEA-COMP:11728"/>
        <dbReference type="ChEBI" id="CHEBI:13193"/>
        <dbReference type="ChEBI" id="CHEBI:15378"/>
        <dbReference type="ChEBI" id="CHEBI:17499"/>
        <dbReference type="ChEBI" id="CHEBI:29950"/>
        <dbReference type="ChEBI" id="CHEBI:30616"/>
        <dbReference type="ChEBI" id="CHEBI:33019"/>
        <dbReference type="ChEBI" id="CHEBI:61963"/>
        <dbReference type="ChEBI" id="CHEBI:65315"/>
        <dbReference type="ChEBI" id="CHEBI:87170"/>
        <dbReference type="ChEBI" id="CHEBI:456215"/>
        <dbReference type="EC" id="2.8.1.13"/>
    </reaction>
</comment>
<dbReference type="CDD" id="cd01998">
    <property type="entry name" value="MnmA_TRMU-like"/>
    <property type="match status" value="1"/>
</dbReference>
<evidence type="ECO:0000256" key="2">
    <source>
        <dbReference type="ARBA" id="ARBA00022555"/>
    </source>
</evidence>
<comment type="caution">
    <text evidence="13">The sequence shown here is derived from an EMBL/GenBank/DDBJ whole genome shotgun (WGS) entry which is preliminary data.</text>
</comment>
<dbReference type="FunFam" id="2.40.30.10:FF:000023">
    <property type="entry name" value="tRNA-specific 2-thiouridylase MnmA"/>
    <property type="match status" value="1"/>
</dbReference>
<dbReference type="GO" id="GO:0005737">
    <property type="term" value="C:cytoplasm"/>
    <property type="evidence" value="ECO:0007669"/>
    <property type="project" value="UniProtKB-SubCell"/>
</dbReference>
<protein>
    <recommendedName>
        <fullName evidence="10">tRNA-specific 2-thiouridylase MnmA</fullName>
        <ecNumber evidence="10">2.8.1.13</ecNumber>
    </recommendedName>
</protein>
<evidence type="ECO:0000256" key="1">
    <source>
        <dbReference type="ARBA" id="ARBA00022490"/>
    </source>
</evidence>
<dbReference type="GO" id="GO:0000049">
    <property type="term" value="F:tRNA binding"/>
    <property type="evidence" value="ECO:0007669"/>
    <property type="project" value="UniProtKB-KW"/>
</dbReference>
<dbReference type="Pfam" id="PF20259">
    <property type="entry name" value="tRNA_Me_trans_M"/>
    <property type="match status" value="1"/>
</dbReference>
<dbReference type="Proteomes" id="UP000485562">
    <property type="component" value="Unassembled WGS sequence"/>
</dbReference>
<feature type="binding site" evidence="10">
    <location>
        <position position="50"/>
    </location>
    <ligand>
        <name>ATP</name>
        <dbReference type="ChEBI" id="CHEBI:30616"/>
    </ligand>
</feature>
<evidence type="ECO:0000256" key="9">
    <source>
        <dbReference type="ARBA" id="ARBA00051542"/>
    </source>
</evidence>
<dbReference type="PANTHER" id="PTHR11933:SF5">
    <property type="entry name" value="MITOCHONDRIAL TRNA-SPECIFIC 2-THIOURIDYLASE 1"/>
    <property type="match status" value="1"/>
</dbReference>
<gene>
    <name evidence="10 13" type="primary">mnmA</name>
    <name evidence="13" type="ORF">BWX89_00676</name>
</gene>
<feature type="region of interest" description="Interaction with tRNA" evidence="10">
    <location>
        <begin position="321"/>
        <end position="322"/>
    </location>
</feature>
<dbReference type="Gene3D" id="2.40.30.10">
    <property type="entry name" value="Translation factors"/>
    <property type="match status" value="1"/>
</dbReference>
<dbReference type="InterPro" id="IPR004506">
    <property type="entry name" value="MnmA-like"/>
</dbReference>
<dbReference type="GO" id="GO:0103016">
    <property type="term" value="F:tRNA-uridine 2-sulfurtransferase activity"/>
    <property type="evidence" value="ECO:0007669"/>
    <property type="project" value="UniProtKB-EC"/>
</dbReference>
<keyword evidence="8" id="KW-1015">Disulfide bond</keyword>